<comment type="caution">
    <text evidence="10">The sequence shown here is derived from an EMBL/GenBank/DDBJ whole genome shotgun (WGS) entry which is preliminary data.</text>
</comment>
<dbReference type="InterPro" id="IPR035906">
    <property type="entry name" value="MetI-like_sf"/>
</dbReference>
<evidence type="ECO:0000256" key="7">
    <source>
        <dbReference type="ARBA" id="ARBA00023136"/>
    </source>
</evidence>
<evidence type="ECO:0000256" key="3">
    <source>
        <dbReference type="ARBA" id="ARBA00022448"/>
    </source>
</evidence>
<feature type="transmembrane region" description="Helical" evidence="8">
    <location>
        <begin position="67"/>
        <end position="88"/>
    </location>
</feature>
<evidence type="ECO:0000256" key="8">
    <source>
        <dbReference type="RuleBase" id="RU363032"/>
    </source>
</evidence>
<gene>
    <name evidence="10" type="ORF">GCM10017056_26440</name>
</gene>
<dbReference type="InterPro" id="IPR051789">
    <property type="entry name" value="Bact_Polyamine_Transport"/>
</dbReference>
<evidence type="ECO:0000259" key="9">
    <source>
        <dbReference type="PROSITE" id="PS50928"/>
    </source>
</evidence>
<name>A0A8J3GZ14_9RHOB</name>
<evidence type="ECO:0000313" key="10">
    <source>
        <dbReference type="EMBL" id="GHF53535.1"/>
    </source>
</evidence>
<feature type="transmembrane region" description="Helical" evidence="8">
    <location>
        <begin position="230"/>
        <end position="251"/>
    </location>
</feature>
<feature type="domain" description="ABC transmembrane type-1" evidence="9">
    <location>
        <begin position="63"/>
        <end position="251"/>
    </location>
</feature>
<dbReference type="AlphaFoldDB" id="A0A8J3GZ14"/>
<dbReference type="Gene3D" id="1.10.3720.10">
    <property type="entry name" value="MetI-like"/>
    <property type="match status" value="1"/>
</dbReference>
<feature type="transmembrane region" description="Helical" evidence="8">
    <location>
        <begin position="9"/>
        <end position="32"/>
    </location>
</feature>
<dbReference type="GO" id="GO:0055085">
    <property type="term" value="P:transmembrane transport"/>
    <property type="evidence" value="ECO:0007669"/>
    <property type="project" value="InterPro"/>
</dbReference>
<dbReference type="Proteomes" id="UP000626220">
    <property type="component" value="Unassembled WGS sequence"/>
</dbReference>
<evidence type="ECO:0000256" key="5">
    <source>
        <dbReference type="ARBA" id="ARBA00022692"/>
    </source>
</evidence>
<reference evidence="10" key="1">
    <citation type="journal article" date="2014" name="Int. J. Syst. Evol. Microbiol.">
        <title>Complete genome sequence of Corynebacterium casei LMG S-19264T (=DSM 44701T), isolated from a smear-ripened cheese.</title>
        <authorList>
            <consortium name="US DOE Joint Genome Institute (JGI-PGF)"/>
            <person name="Walter F."/>
            <person name="Albersmeier A."/>
            <person name="Kalinowski J."/>
            <person name="Ruckert C."/>
        </authorList>
    </citation>
    <scope>NUCLEOTIDE SEQUENCE</scope>
    <source>
        <strain evidence="10">KCTC 42650</strain>
    </source>
</reference>
<dbReference type="RefSeq" id="WP_229864095.1">
    <property type="nucleotide sequence ID" value="NZ_BNCJ01000006.1"/>
</dbReference>
<comment type="subcellular location">
    <subcellularLocation>
        <location evidence="1 8">Cell membrane</location>
        <topology evidence="1 8">Multi-pass membrane protein</topology>
    </subcellularLocation>
</comment>
<keyword evidence="3 8" id="KW-0813">Transport</keyword>
<evidence type="ECO:0000256" key="6">
    <source>
        <dbReference type="ARBA" id="ARBA00022989"/>
    </source>
</evidence>
<sequence>MRPGQGKGLLAYAIAYMVFLYAPVFLLPLFAFNDATIIAFPLSGFTTEWFRVLWQTEALHEAVENSLIVGLSTAFLATLLGACAARAIARYRFPAKRGIVGFIMLPLVLPEIIVAVALLVLLVQLGLKLSLWTVIFGHVLVCTPFSIAILNSAFQGLDRSLEEASLDLGETRWGTFRRVIFPLVLPGVISSLLCCFTISLDEFIIAFFLTGTDVTLPVYIWSQLRFPTKLPSIMALGTILLVLSVTLLFLAELFRRRAARRQGLDPAVSGGFL</sequence>
<evidence type="ECO:0000256" key="1">
    <source>
        <dbReference type="ARBA" id="ARBA00004651"/>
    </source>
</evidence>
<feature type="transmembrane region" description="Helical" evidence="8">
    <location>
        <begin position="129"/>
        <end position="150"/>
    </location>
</feature>
<evidence type="ECO:0000313" key="11">
    <source>
        <dbReference type="Proteomes" id="UP000626220"/>
    </source>
</evidence>
<dbReference type="PANTHER" id="PTHR43848:SF2">
    <property type="entry name" value="PUTRESCINE TRANSPORT SYSTEM PERMEASE PROTEIN POTI"/>
    <property type="match status" value="1"/>
</dbReference>
<keyword evidence="6 8" id="KW-1133">Transmembrane helix</keyword>
<dbReference type="EMBL" id="BNCJ01000006">
    <property type="protein sequence ID" value="GHF53535.1"/>
    <property type="molecule type" value="Genomic_DNA"/>
</dbReference>
<reference evidence="10" key="2">
    <citation type="submission" date="2020-09" db="EMBL/GenBank/DDBJ databases">
        <authorList>
            <person name="Sun Q."/>
            <person name="Kim S."/>
        </authorList>
    </citation>
    <scope>NUCLEOTIDE SEQUENCE</scope>
    <source>
        <strain evidence="10">KCTC 42650</strain>
    </source>
</reference>
<evidence type="ECO:0000256" key="4">
    <source>
        <dbReference type="ARBA" id="ARBA00022475"/>
    </source>
</evidence>
<dbReference type="PANTHER" id="PTHR43848">
    <property type="entry name" value="PUTRESCINE TRANSPORT SYSTEM PERMEASE PROTEIN POTI"/>
    <property type="match status" value="1"/>
</dbReference>
<dbReference type="PROSITE" id="PS50928">
    <property type="entry name" value="ABC_TM1"/>
    <property type="match status" value="1"/>
</dbReference>
<dbReference type="InterPro" id="IPR000515">
    <property type="entry name" value="MetI-like"/>
</dbReference>
<dbReference type="SUPFAM" id="SSF161098">
    <property type="entry name" value="MetI-like"/>
    <property type="match status" value="1"/>
</dbReference>
<feature type="transmembrane region" description="Helical" evidence="8">
    <location>
        <begin position="179"/>
        <end position="210"/>
    </location>
</feature>
<accession>A0A8J3GZ14</accession>
<evidence type="ECO:0000256" key="2">
    <source>
        <dbReference type="ARBA" id="ARBA00007069"/>
    </source>
</evidence>
<keyword evidence="5 8" id="KW-0812">Transmembrane</keyword>
<protein>
    <submittedName>
        <fullName evidence="10">Spermidine/putrescine ABC transporter</fullName>
    </submittedName>
</protein>
<proteinExistence type="inferred from homology"/>
<dbReference type="Pfam" id="PF00528">
    <property type="entry name" value="BPD_transp_1"/>
    <property type="match status" value="1"/>
</dbReference>
<keyword evidence="11" id="KW-1185">Reference proteome</keyword>
<keyword evidence="7 8" id="KW-0472">Membrane</keyword>
<dbReference type="CDD" id="cd06261">
    <property type="entry name" value="TM_PBP2"/>
    <property type="match status" value="1"/>
</dbReference>
<comment type="similarity">
    <text evidence="2">Belongs to the binding-protein-dependent transport system permease family. CysTW subfamily.</text>
</comment>
<dbReference type="GO" id="GO:0005886">
    <property type="term" value="C:plasma membrane"/>
    <property type="evidence" value="ECO:0007669"/>
    <property type="project" value="UniProtKB-SubCell"/>
</dbReference>
<feature type="transmembrane region" description="Helical" evidence="8">
    <location>
        <begin position="100"/>
        <end position="123"/>
    </location>
</feature>
<keyword evidence="4" id="KW-1003">Cell membrane</keyword>
<organism evidence="10 11">
    <name type="scientific">Seohaeicola zhoushanensis</name>
    <dbReference type="NCBI Taxonomy" id="1569283"/>
    <lineage>
        <taxon>Bacteria</taxon>
        <taxon>Pseudomonadati</taxon>
        <taxon>Pseudomonadota</taxon>
        <taxon>Alphaproteobacteria</taxon>
        <taxon>Rhodobacterales</taxon>
        <taxon>Roseobacteraceae</taxon>
        <taxon>Seohaeicola</taxon>
    </lineage>
</organism>